<sequence length="78" mass="9142">MSTSRALKVLNLNIDILVAEAKIVLKHKFLHERPVDITMPSEIKEEISKNLNLNPVKLRKYFHKKFDLSNITSKQIHY</sequence>
<protein>
    <submittedName>
        <fullName evidence="1">18141_t:CDS:1</fullName>
    </submittedName>
</protein>
<dbReference type="Proteomes" id="UP000789396">
    <property type="component" value="Unassembled WGS sequence"/>
</dbReference>
<dbReference type="EMBL" id="CAJVPZ010000276">
    <property type="protein sequence ID" value="CAG8459616.1"/>
    <property type="molecule type" value="Genomic_DNA"/>
</dbReference>
<dbReference type="OrthoDB" id="2443994at2759"/>
<reference evidence="1" key="1">
    <citation type="submission" date="2021-06" db="EMBL/GenBank/DDBJ databases">
        <authorList>
            <person name="Kallberg Y."/>
            <person name="Tangrot J."/>
            <person name="Rosling A."/>
        </authorList>
    </citation>
    <scope>NUCLEOTIDE SEQUENCE</scope>
    <source>
        <strain evidence="1">IN212</strain>
    </source>
</reference>
<evidence type="ECO:0000313" key="1">
    <source>
        <dbReference type="EMBL" id="CAG8459616.1"/>
    </source>
</evidence>
<evidence type="ECO:0000313" key="2">
    <source>
        <dbReference type="Proteomes" id="UP000789396"/>
    </source>
</evidence>
<organism evidence="1 2">
    <name type="scientific">Racocetra fulgida</name>
    <dbReference type="NCBI Taxonomy" id="60492"/>
    <lineage>
        <taxon>Eukaryota</taxon>
        <taxon>Fungi</taxon>
        <taxon>Fungi incertae sedis</taxon>
        <taxon>Mucoromycota</taxon>
        <taxon>Glomeromycotina</taxon>
        <taxon>Glomeromycetes</taxon>
        <taxon>Diversisporales</taxon>
        <taxon>Gigasporaceae</taxon>
        <taxon>Racocetra</taxon>
    </lineage>
</organism>
<gene>
    <name evidence="1" type="ORF">RFULGI_LOCUS622</name>
</gene>
<name>A0A9N8VLJ8_9GLOM</name>
<keyword evidence="2" id="KW-1185">Reference proteome</keyword>
<comment type="caution">
    <text evidence="1">The sequence shown here is derived from an EMBL/GenBank/DDBJ whole genome shotgun (WGS) entry which is preliminary data.</text>
</comment>
<accession>A0A9N8VLJ8</accession>
<proteinExistence type="predicted"/>
<dbReference type="AlphaFoldDB" id="A0A9N8VLJ8"/>